<protein>
    <submittedName>
        <fullName evidence="2">Uncharacterized protein</fullName>
    </submittedName>
</protein>
<name>A0A427ARY1_ENSVE</name>
<dbReference type="Proteomes" id="UP000287651">
    <property type="component" value="Unassembled WGS sequence"/>
</dbReference>
<evidence type="ECO:0000313" key="3">
    <source>
        <dbReference type="Proteomes" id="UP000287651"/>
    </source>
</evidence>
<organism evidence="2 3">
    <name type="scientific">Ensete ventricosum</name>
    <name type="common">Abyssinian banana</name>
    <name type="synonym">Musa ensete</name>
    <dbReference type="NCBI Taxonomy" id="4639"/>
    <lineage>
        <taxon>Eukaryota</taxon>
        <taxon>Viridiplantae</taxon>
        <taxon>Streptophyta</taxon>
        <taxon>Embryophyta</taxon>
        <taxon>Tracheophyta</taxon>
        <taxon>Spermatophyta</taxon>
        <taxon>Magnoliopsida</taxon>
        <taxon>Liliopsida</taxon>
        <taxon>Zingiberales</taxon>
        <taxon>Musaceae</taxon>
        <taxon>Ensete</taxon>
    </lineage>
</organism>
<evidence type="ECO:0000313" key="2">
    <source>
        <dbReference type="EMBL" id="RRT78965.1"/>
    </source>
</evidence>
<feature type="compositionally biased region" description="Basic and acidic residues" evidence="1">
    <location>
        <begin position="53"/>
        <end position="65"/>
    </location>
</feature>
<reference evidence="2 3" key="1">
    <citation type="journal article" date="2014" name="Agronomy (Basel)">
        <title>A Draft Genome Sequence for Ensete ventricosum, the Drought-Tolerant Tree Against Hunger.</title>
        <authorList>
            <person name="Harrison J."/>
            <person name="Moore K.A."/>
            <person name="Paszkiewicz K."/>
            <person name="Jones T."/>
            <person name="Grant M."/>
            <person name="Ambacheew D."/>
            <person name="Muzemil S."/>
            <person name="Studholme D.J."/>
        </authorList>
    </citation>
    <scope>NUCLEOTIDE SEQUENCE [LARGE SCALE GENOMIC DNA]</scope>
</reference>
<accession>A0A427ARY1</accession>
<comment type="caution">
    <text evidence="2">The sequence shown here is derived from an EMBL/GenBank/DDBJ whole genome shotgun (WGS) entry which is preliminary data.</text>
</comment>
<evidence type="ECO:0000256" key="1">
    <source>
        <dbReference type="SAM" id="MobiDB-lite"/>
    </source>
</evidence>
<dbReference type="EMBL" id="AMZH03001535">
    <property type="protein sequence ID" value="RRT78965.1"/>
    <property type="molecule type" value="Genomic_DNA"/>
</dbReference>
<feature type="region of interest" description="Disordered" evidence="1">
    <location>
        <begin position="1"/>
        <end position="23"/>
    </location>
</feature>
<sequence length="75" mass="8977">MQGRRGNSRKEIPSSWVLDEEEEPSTKVAARRFDEMWGKAREKRHLCRRPHKWREEDKGEEEHASENLLSLDSEE</sequence>
<dbReference type="AlphaFoldDB" id="A0A427ARY1"/>
<feature type="region of interest" description="Disordered" evidence="1">
    <location>
        <begin position="50"/>
        <end position="75"/>
    </location>
</feature>
<gene>
    <name evidence="2" type="ORF">B296_00004145</name>
</gene>
<proteinExistence type="predicted"/>